<proteinExistence type="predicted"/>
<accession>A0A388JUF7</accession>
<comment type="caution">
    <text evidence="2">The sequence shown here is derived from an EMBL/GenBank/DDBJ whole genome shotgun (WGS) entry which is preliminary data.</text>
</comment>
<evidence type="ECO:0000313" key="2">
    <source>
        <dbReference type="EMBL" id="GBG61393.1"/>
    </source>
</evidence>
<dbReference type="Proteomes" id="UP000265515">
    <property type="component" value="Unassembled WGS sequence"/>
</dbReference>
<reference evidence="2 3" key="1">
    <citation type="journal article" date="2018" name="Cell">
        <title>The Chara Genome: Secondary Complexity and Implications for Plant Terrestrialization.</title>
        <authorList>
            <person name="Nishiyama T."/>
            <person name="Sakayama H."/>
            <person name="Vries J.D."/>
            <person name="Buschmann H."/>
            <person name="Saint-Marcoux D."/>
            <person name="Ullrich K.K."/>
            <person name="Haas F.B."/>
            <person name="Vanderstraeten L."/>
            <person name="Becker D."/>
            <person name="Lang D."/>
            <person name="Vosolsobe S."/>
            <person name="Rombauts S."/>
            <person name="Wilhelmsson P.K.I."/>
            <person name="Janitza P."/>
            <person name="Kern R."/>
            <person name="Heyl A."/>
            <person name="Rumpler F."/>
            <person name="Villalobos L.I.A.C."/>
            <person name="Clay J.M."/>
            <person name="Skokan R."/>
            <person name="Toyoda A."/>
            <person name="Suzuki Y."/>
            <person name="Kagoshima H."/>
            <person name="Schijlen E."/>
            <person name="Tajeshwar N."/>
            <person name="Catarino B."/>
            <person name="Hetherington A.J."/>
            <person name="Saltykova A."/>
            <person name="Bonnot C."/>
            <person name="Breuninger H."/>
            <person name="Symeonidi A."/>
            <person name="Radhakrishnan G.V."/>
            <person name="Van Nieuwerburgh F."/>
            <person name="Deforce D."/>
            <person name="Chang C."/>
            <person name="Karol K.G."/>
            <person name="Hedrich R."/>
            <person name="Ulvskov P."/>
            <person name="Glockner G."/>
            <person name="Delwiche C.F."/>
            <person name="Petrasek J."/>
            <person name="Van de Peer Y."/>
            <person name="Friml J."/>
            <person name="Beilby M."/>
            <person name="Dolan L."/>
            <person name="Kohara Y."/>
            <person name="Sugano S."/>
            <person name="Fujiyama A."/>
            <person name="Delaux P.-M."/>
            <person name="Quint M."/>
            <person name="TheiBen G."/>
            <person name="Hagemann M."/>
            <person name="Harholt J."/>
            <person name="Dunand C."/>
            <person name="Zachgo S."/>
            <person name="Langdale J."/>
            <person name="Maumus F."/>
            <person name="Straeten D.V.D."/>
            <person name="Gould S.B."/>
            <person name="Rensing S.A."/>
        </authorList>
    </citation>
    <scope>NUCLEOTIDE SEQUENCE [LARGE SCALE GENOMIC DNA]</scope>
    <source>
        <strain evidence="2 3">S276</strain>
    </source>
</reference>
<dbReference type="EMBL" id="BFEA01000019">
    <property type="protein sequence ID" value="GBG61393.1"/>
    <property type="molecule type" value="Genomic_DNA"/>
</dbReference>
<organism evidence="2 3">
    <name type="scientific">Chara braunii</name>
    <name type="common">Braun's stonewort</name>
    <dbReference type="NCBI Taxonomy" id="69332"/>
    <lineage>
        <taxon>Eukaryota</taxon>
        <taxon>Viridiplantae</taxon>
        <taxon>Streptophyta</taxon>
        <taxon>Charophyceae</taxon>
        <taxon>Charales</taxon>
        <taxon>Characeae</taxon>
        <taxon>Chara</taxon>
    </lineage>
</organism>
<keyword evidence="3" id="KW-1185">Reference proteome</keyword>
<name>A0A388JUF7_CHABU</name>
<evidence type="ECO:0000256" key="1">
    <source>
        <dbReference type="SAM" id="MobiDB-lite"/>
    </source>
</evidence>
<dbReference type="AlphaFoldDB" id="A0A388JUF7"/>
<evidence type="ECO:0000313" key="3">
    <source>
        <dbReference type="Proteomes" id="UP000265515"/>
    </source>
</evidence>
<dbReference type="STRING" id="69332.A0A388JUF7"/>
<dbReference type="Gramene" id="GBG61393">
    <property type="protein sequence ID" value="GBG61393"/>
    <property type="gene ID" value="CBR_g20424"/>
</dbReference>
<gene>
    <name evidence="2" type="ORF">CBR_g20424</name>
</gene>
<feature type="region of interest" description="Disordered" evidence="1">
    <location>
        <begin position="1"/>
        <end position="29"/>
    </location>
</feature>
<protein>
    <submittedName>
        <fullName evidence="2">Uncharacterized protein</fullName>
    </submittedName>
</protein>
<sequence>MTTPAKRTPRRTESKKKLAITPGRVTRSKAKLKTKLSPYVEKFEKILEQPSSVQKLRYRNQEMEDLRSLDALELQGICKDEHVAYNDKIDAIFDIASHRTRVDFGEVNPIDVSRATELLDEESLNEIWRIIEFVTDYRGKLEHIDRDAEEVLRLCILVLSCRREIKWNDENFGLISLDDVVKVKECEGFVLTPMDRNMRKTLVMCPGMYHKAMMEAFVSSPGYRVVQDEEGVVLARVRSERINTKVERGKHGKVEAASYDIKEMFSRLPHDEILDVVA</sequence>